<protein>
    <recommendedName>
        <fullName evidence="3">RiboL-PSP-HEPN domain-containing protein</fullName>
    </recommendedName>
</protein>
<sequence length="207" mass="22991">MSYDEHDAVTDEFYEQIRQQVIEEFTVERLQSFYHKQPDVMRPAVNTIKEAKALLAAQRFAPALVFSASAFELLLKSTLLRPVVYGLVHNDALAEILVNKVLGRQTDIDRFKDLLAGLFKTLAHVDLDSICRPGSAQPLMKEAKAFQTKRDRILHAGAVCTSEEAESAYAIALAIYEQIVTPMIGALHLSIGDSGTIGLAVFTNRRT</sequence>
<evidence type="ECO:0000313" key="1">
    <source>
        <dbReference type="EMBL" id="MYM92280.1"/>
    </source>
</evidence>
<dbReference type="EMBL" id="WWCX01000001">
    <property type="protein sequence ID" value="MYM92280.1"/>
    <property type="molecule type" value="Genomic_DNA"/>
</dbReference>
<dbReference type="AlphaFoldDB" id="A0A845GFK4"/>
<accession>A0A845GFK4</accession>
<proteinExistence type="predicted"/>
<evidence type="ECO:0008006" key="3">
    <source>
        <dbReference type="Google" id="ProtNLM"/>
    </source>
</evidence>
<evidence type="ECO:0000313" key="2">
    <source>
        <dbReference type="Proteomes" id="UP000447355"/>
    </source>
</evidence>
<dbReference type="Proteomes" id="UP000447355">
    <property type="component" value="Unassembled WGS sequence"/>
</dbReference>
<name>A0A845GFK4_9BURK</name>
<reference evidence="1" key="1">
    <citation type="submission" date="2019-12" db="EMBL/GenBank/DDBJ databases">
        <title>Novel species isolated from a subtropical stream in China.</title>
        <authorList>
            <person name="Lu H."/>
        </authorList>
    </citation>
    <scope>NUCLEOTIDE SEQUENCE [LARGE SCALE GENOMIC DNA]</scope>
    <source>
        <strain evidence="1">FT81W</strain>
    </source>
</reference>
<gene>
    <name evidence="1" type="ORF">GTP90_00220</name>
</gene>
<dbReference type="RefSeq" id="WP_161081563.1">
    <property type="nucleotide sequence ID" value="NZ_WWCX01000001.1"/>
</dbReference>
<organism evidence="1 2">
    <name type="scientific">Duganella vulcania</name>
    <dbReference type="NCBI Taxonomy" id="2692166"/>
    <lineage>
        <taxon>Bacteria</taxon>
        <taxon>Pseudomonadati</taxon>
        <taxon>Pseudomonadota</taxon>
        <taxon>Betaproteobacteria</taxon>
        <taxon>Burkholderiales</taxon>
        <taxon>Oxalobacteraceae</taxon>
        <taxon>Telluria group</taxon>
        <taxon>Duganella</taxon>
    </lineage>
</organism>
<comment type="caution">
    <text evidence="1">The sequence shown here is derived from an EMBL/GenBank/DDBJ whole genome shotgun (WGS) entry which is preliminary data.</text>
</comment>